<dbReference type="PANTHER" id="PTHR30349:SF64">
    <property type="entry name" value="PROPHAGE INTEGRASE INTD-RELATED"/>
    <property type="match status" value="1"/>
</dbReference>
<dbReference type="Proteomes" id="UP001497527">
    <property type="component" value="Unassembled WGS sequence"/>
</dbReference>
<dbReference type="Pfam" id="PF00589">
    <property type="entry name" value="Phage_integrase"/>
    <property type="match status" value="1"/>
</dbReference>
<reference evidence="5 6" key="1">
    <citation type="submission" date="2024-05" db="EMBL/GenBank/DDBJ databases">
        <authorList>
            <person name="Duchaud E."/>
        </authorList>
    </citation>
    <scope>NUCLEOTIDE SEQUENCE [LARGE SCALE GENOMIC DNA]</scope>
    <source>
        <strain evidence="5">Ena-SAMPLE-TAB-13-05-2024-13:56:06:370-140308</strain>
    </source>
</reference>
<dbReference type="Gene3D" id="1.10.443.10">
    <property type="entry name" value="Intergrase catalytic core"/>
    <property type="match status" value="1"/>
</dbReference>
<comment type="similarity">
    <text evidence="1">Belongs to the 'phage' integrase family.</text>
</comment>
<keyword evidence="6" id="KW-1185">Reference proteome</keyword>
<gene>
    <name evidence="5" type="ORF">T190423A01A_20490</name>
</gene>
<dbReference type="InterPro" id="IPR010998">
    <property type="entry name" value="Integrase_recombinase_N"/>
</dbReference>
<comment type="caution">
    <text evidence="5">The sequence shown here is derived from an EMBL/GenBank/DDBJ whole genome shotgun (WGS) entry which is preliminary data.</text>
</comment>
<dbReference type="PANTHER" id="PTHR30349">
    <property type="entry name" value="PHAGE INTEGRASE-RELATED"/>
    <property type="match status" value="1"/>
</dbReference>
<dbReference type="RefSeq" id="WP_348716356.1">
    <property type="nucleotide sequence ID" value="NZ_CAXJIO010000011.1"/>
</dbReference>
<name>A0ABM9PAW5_9FLAO</name>
<dbReference type="InterPro" id="IPR050090">
    <property type="entry name" value="Tyrosine_recombinase_XerCD"/>
</dbReference>
<dbReference type="InterPro" id="IPR013762">
    <property type="entry name" value="Integrase-like_cat_sf"/>
</dbReference>
<evidence type="ECO:0000256" key="1">
    <source>
        <dbReference type="ARBA" id="ARBA00008857"/>
    </source>
</evidence>
<dbReference type="InterPro" id="IPR011010">
    <property type="entry name" value="DNA_brk_join_enz"/>
</dbReference>
<dbReference type="InterPro" id="IPR025269">
    <property type="entry name" value="SAM-like_dom"/>
</dbReference>
<proteinExistence type="inferred from homology"/>
<evidence type="ECO:0000313" key="6">
    <source>
        <dbReference type="Proteomes" id="UP001497527"/>
    </source>
</evidence>
<evidence type="ECO:0000256" key="3">
    <source>
        <dbReference type="ARBA" id="ARBA00023172"/>
    </source>
</evidence>
<organism evidence="5 6">
    <name type="scientific">Tenacibaculum polynesiense</name>
    <dbReference type="NCBI Taxonomy" id="3137857"/>
    <lineage>
        <taxon>Bacteria</taxon>
        <taxon>Pseudomonadati</taxon>
        <taxon>Bacteroidota</taxon>
        <taxon>Flavobacteriia</taxon>
        <taxon>Flavobacteriales</taxon>
        <taxon>Flavobacteriaceae</taxon>
        <taxon>Tenacibaculum</taxon>
    </lineage>
</organism>
<evidence type="ECO:0000256" key="2">
    <source>
        <dbReference type="ARBA" id="ARBA00023125"/>
    </source>
</evidence>
<evidence type="ECO:0000313" key="5">
    <source>
        <dbReference type="EMBL" id="CAL2102739.1"/>
    </source>
</evidence>
<sequence>MSNSQRTKGQNIRFRLKSSQKELKPIYLDLSLGRGKRFRYSIGYSVNPKYWNEQKERVKNAVMVSNSNEINDRISDIESELFGFIAKCDSQQIQINKELLKECLDVFLKKVELKEEKEYDLLTYGRKYVDLKEKELGNSGGVKKYKQTLRLLEDFQKDLGYKLSFKNIDNEFYSEFVDFLNTKEHSRDTGYATNSIGKHIKTIKTFMNSSLEQELHTNFKFKKFKVLVEETTAIYLTEEELQKMLDLDLSKKPKLELARDIFIIGCEIGQRISDYSDMQKHEIVNHKKEKYIKIKQEKTDKQVLCRITEVIEDIMNKRYNGSLPPKISHPLLNSRIKEVGELAEVNSEVNFERTQGGIGVVKKMSKFDLIMGHTARRTFCTLKYMGGVPINDIMELSGHSSIKEFMKYIRNPKEERVSMITNTEAFRKSSLKVS</sequence>
<keyword evidence="3" id="KW-0233">DNA recombination</keyword>
<dbReference type="Pfam" id="PF13102">
    <property type="entry name" value="Phage_int_SAM_5"/>
    <property type="match status" value="1"/>
</dbReference>
<dbReference type="EMBL" id="CAXJIO010000011">
    <property type="protein sequence ID" value="CAL2102739.1"/>
    <property type="molecule type" value="Genomic_DNA"/>
</dbReference>
<dbReference type="InterPro" id="IPR035386">
    <property type="entry name" value="Arm-DNA-bind_5"/>
</dbReference>
<dbReference type="Gene3D" id="1.10.150.130">
    <property type="match status" value="1"/>
</dbReference>
<feature type="domain" description="Tyr recombinase" evidence="4">
    <location>
        <begin position="231"/>
        <end position="421"/>
    </location>
</feature>
<dbReference type="PROSITE" id="PS51898">
    <property type="entry name" value="TYR_RECOMBINASE"/>
    <property type="match status" value="1"/>
</dbReference>
<evidence type="ECO:0000259" key="4">
    <source>
        <dbReference type="PROSITE" id="PS51898"/>
    </source>
</evidence>
<dbReference type="InterPro" id="IPR002104">
    <property type="entry name" value="Integrase_catalytic"/>
</dbReference>
<dbReference type="SUPFAM" id="SSF56349">
    <property type="entry name" value="DNA breaking-rejoining enzymes"/>
    <property type="match status" value="1"/>
</dbReference>
<protein>
    <submittedName>
        <fullName evidence="5">Site-specific recombinase XerD</fullName>
    </submittedName>
</protein>
<accession>A0ABM9PAW5</accession>
<keyword evidence="2" id="KW-0238">DNA-binding</keyword>
<dbReference type="Pfam" id="PF17293">
    <property type="entry name" value="Arm-DNA-bind_5"/>
    <property type="match status" value="1"/>
</dbReference>